<dbReference type="PANTHER" id="PTHR45011">
    <property type="entry name" value="DAP3-BINDING CELL DEATH ENHANCER 1"/>
    <property type="match status" value="1"/>
</dbReference>
<dbReference type="InterPro" id="IPR011990">
    <property type="entry name" value="TPR-like_helical_dom_sf"/>
</dbReference>
<reference evidence="1" key="1">
    <citation type="submission" date="2011-10" db="EMBL/GenBank/DDBJ databases">
        <title>The Genome Sequence of Oxalobacter formigenes HOxBLS.</title>
        <authorList>
            <consortium name="The Broad Institute Genome Sequencing Platform"/>
            <person name="Earl A."/>
            <person name="Ward D."/>
            <person name="Feldgarden M."/>
            <person name="Gevers D."/>
            <person name="Allison M.J."/>
            <person name="Humphrey S."/>
            <person name="Young S.K."/>
            <person name="Zeng Q."/>
            <person name="Gargeya S."/>
            <person name="Fitzgerald M."/>
            <person name="Haas B."/>
            <person name="Abouelleil A."/>
            <person name="Alvarado L."/>
            <person name="Arachchi H.M."/>
            <person name="Berlin A."/>
            <person name="Brown A."/>
            <person name="Chapman S.B."/>
            <person name="Chen Z."/>
            <person name="Dunbar C."/>
            <person name="Freedman E."/>
            <person name="Gearin G."/>
            <person name="Goldberg J."/>
            <person name="Griggs A."/>
            <person name="Gujja S."/>
            <person name="Heiman D."/>
            <person name="Howarth C."/>
            <person name="Larson L."/>
            <person name="Lui A."/>
            <person name="MacDonald P.J.P."/>
            <person name="Montmayeur A."/>
            <person name="Murphy C."/>
            <person name="Neiman D."/>
            <person name="Pearson M."/>
            <person name="Priest M."/>
            <person name="Roberts A."/>
            <person name="Saif S."/>
            <person name="Shea T."/>
            <person name="Shenoy N."/>
            <person name="Sisk P."/>
            <person name="Stolte C."/>
            <person name="Sykes S."/>
            <person name="Wortman J."/>
            <person name="Nusbaum C."/>
            <person name="Birren B."/>
        </authorList>
    </citation>
    <scope>NUCLEOTIDE SEQUENCE [LARGE SCALE GENOMIC DNA]</scope>
    <source>
        <strain evidence="1">HOxBLS</strain>
    </source>
</reference>
<gene>
    <name evidence="1" type="ORF">OFAG_00857</name>
</gene>
<dbReference type="AlphaFoldDB" id="C3X3B8"/>
<protein>
    <recommendedName>
        <fullName evidence="3">Sel1 repeat family protein</fullName>
    </recommendedName>
</protein>
<dbReference type="SUPFAM" id="SSF81901">
    <property type="entry name" value="HCP-like"/>
    <property type="match status" value="2"/>
</dbReference>
<dbReference type="HOGENOM" id="CLU_000288_36_2_4"/>
<dbReference type="Gene3D" id="1.25.40.10">
    <property type="entry name" value="Tetratricopeptide repeat domain"/>
    <property type="match status" value="2"/>
</dbReference>
<dbReference type="Proteomes" id="UP000003973">
    <property type="component" value="Unassembled WGS sequence"/>
</dbReference>
<dbReference type="InterPro" id="IPR052748">
    <property type="entry name" value="ISR_Activator"/>
</dbReference>
<dbReference type="PANTHER" id="PTHR45011:SF1">
    <property type="entry name" value="DAP3-BINDING CELL DEATH ENHANCER 1"/>
    <property type="match status" value="1"/>
</dbReference>
<comment type="caution">
    <text evidence="1">The sequence shown here is derived from an EMBL/GenBank/DDBJ whole genome shotgun (WGS) entry which is preliminary data.</text>
</comment>
<dbReference type="EMBL" id="ACDP02000023">
    <property type="protein sequence ID" value="EEO27704.1"/>
    <property type="molecule type" value="Genomic_DNA"/>
</dbReference>
<evidence type="ECO:0000313" key="2">
    <source>
        <dbReference type="Proteomes" id="UP000003973"/>
    </source>
</evidence>
<dbReference type="SMART" id="SM00671">
    <property type="entry name" value="SEL1"/>
    <property type="match status" value="8"/>
</dbReference>
<keyword evidence="2" id="KW-1185">Reference proteome</keyword>
<evidence type="ECO:0008006" key="3">
    <source>
        <dbReference type="Google" id="ProtNLM"/>
    </source>
</evidence>
<evidence type="ECO:0000313" key="1">
    <source>
        <dbReference type="EMBL" id="EEO27704.1"/>
    </source>
</evidence>
<dbReference type="eggNOG" id="COG0790">
    <property type="taxonomic scope" value="Bacteria"/>
</dbReference>
<dbReference type="Pfam" id="PF08238">
    <property type="entry name" value="Sel1"/>
    <property type="match status" value="8"/>
</dbReference>
<name>C3X3B8_9BURK</name>
<sequence>MLMRKNSAVILLLIFIFGILGKAIASDIEKGNQLYEQGKYNEALPLIKKGAVSGDAEAQFNLGRMYSKGHGIKQNLEQAMYWYKKSADQGHLKATYNLAYMYLQGKGVKENPEKAYKLYLESAEKGLPAAQFNLALMYFKGKGVKKDNQKAFEWFYKAALQGDKEAQFNVALSYTEGNGIKQGYAKALYWYKKAAEQGYAKAMFALGLVYRQGEGVPANRDEAIRWYKKAAAQGYAPAMANLGSLYYPEDAGDLESWDEAYKWYSMAIDHGDRKNAPLGLGLIHLFGSGRYPVDNAKAYSLFTLAAENGRADGWYWLGVMEEYGFGRLQDEERAMELYKKAANAGVEPAINRLEHGHQDWSLHLFKAIRPLFATPYY</sequence>
<proteinExistence type="predicted"/>
<dbReference type="InterPro" id="IPR006597">
    <property type="entry name" value="Sel1-like"/>
</dbReference>
<organism evidence="1 2">
    <name type="scientific">Oxalobacter paraformigenes</name>
    <dbReference type="NCBI Taxonomy" id="556268"/>
    <lineage>
        <taxon>Bacteria</taxon>
        <taxon>Pseudomonadati</taxon>
        <taxon>Pseudomonadota</taxon>
        <taxon>Betaproteobacteria</taxon>
        <taxon>Burkholderiales</taxon>
        <taxon>Oxalobacteraceae</taxon>
        <taxon>Oxalobacter</taxon>
    </lineage>
</organism>
<accession>C3X3B8</accession>